<organism evidence="3 4">
    <name type="scientific">Actinoalloteichus caeruleus DSM 43889</name>
    <dbReference type="NCBI Taxonomy" id="1120930"/>
    <lineage>
        <taxon>Bacteria</taxon>
        <taxon>Bacillati</taxon>
        <taxon>Actinomycetota</taxon>
        <taxon>Actinomycetes</taxon>
        <taxon>Pseudonocardiales</taxon>
        <taxon>Pseudonocardiaceae</taxon>
        <taxon>Actinoalloteichus</taxon>
        <taxon>Actinoalloteichus cyanogriseus</taxon>
    </lineage>
</organism>
<sequence>MLDWELAWSRALYGPNGFFARGERPDGHFRTSPLVGPAFAEAVVTLLDRVDHALGRPARVDFVDVGAGGGELAEEVRERAPSRLADRVVVTAVDVAPSPACRVPGVVWRSTPPRRVVGLVVANEWLDAVPCPVLVRRGGRWRRVGVDSAGREAVLDPVDAAVRAWLGRWWPIGRRARGGAELRAEAGTPRDRAWTSVVRGVRAGVAVAVDYHHRLADRLAGRVDAGTLAGYLRGRRVAPIPDGSRDLTAHVALDACAAAVHAGVGGPLRTTLTTQRRVLADLGVVRAAPSPSLAATDPFGWLDAAARSGGVAELTSPEGLGGFGWLVHEVALPVRVLASGGRSPVH</sequence>
<dbReference type="GO" id="GO:0008168">
    <property type="term" value="F:methyltransferase activity"/>
    <property type="evidence" value="ECO:0007669"/>
    <property type="project" value="UniProtKB-KW"/>
</dbReference>
<dbReference type="RefSeq" id="WP_026417611.1">
    <property type="nucleotide sequence ID" value="NZ_AUBJ02000001.1"/>
</dbReference>
<dbReference type="SUPFAM" id="SSF53335">
    <property type="entry name" value="S-adenosyl-L-methionine-dependent methyltransferases"/>
    <property type="match status" value="1"/>
</dbReference>
<accession>A0ABT1JJI3</accession>
<dbReference type="GO" id="GO:0032259">
    <property type="term" value="P:methylation"/>
    <property type="evidence" value="ECO:0007669"/>
    <property type="project" value="UniProtKB-KW"/>
</dbReference>
<name>A0ABT1JJI3_ACTCY</name>
<reference evidence="3 4" key="1">
    <citation type="submission" date="2013-07" db="EMBL/GenBank/DDBJ databases">
        <authorList>
            <consortium name="DOE Joint Genome Institute"/>
            <person name="Reeve W."/>
            <person name="Huntemann M."/>
            <person name="Han J."/>
            <person name="Chen A."/>
            <person name="Kyrpides N."/>
            <person name="Mavromatis K."/>
            <person name="Markowitz V."/>
            <person name="Palaniappan K."/>
            <person name="Ivanova N."/>
            <person name="Schaumberg A."/>
            <person name="Pati A."/>
            <person name="Liolios K."/>
            <person name="Nordberg H.P."/>
            <person name="Cantor M.N."/>
            <person name="Hua S.X."/>
            <person name="Woyke T."/>
        </authorList>
    </citation>
    <scope>NUCLEOTIDE SEQUENCE [LARGE SCALE GENOMIC DNA]</scope>
    <source>
        <strain evidence="3 4">DSM 43889</strain>
    </source>
</reference>
<evidence type="ECO:0000256" key="2">
    <source>
        <dbReference type="ARBA" id="ARBA00022679"/>
    </source>
</evidence>
<keyword evidence="1 3" id="KW-0489">Methyltransferase</keyword>
<dbReference type="InterPro" id="IPR038375">
    <property type="entry name" value="NDUFAF7_sf"/>
</dbReference>
<evidence type="ECO:0000313" key="3">
    <source>
        <dbReference type="EMBL" id="MCP2332677.1"/>
    </source>
</evidence>
<dbReference type="Gene3D" id="3.40.50.12710">
    <property type="match status" value="1"/>
</dbReference>
<dbReference type="Pfam" id="PF02636">
    <property type="entry name" value="Methyltransf_28"/>
    <property type="match status" value="1"/>
</dbReference>
<reference evidence="3 4" key="2">
    <citation type="submission" date="2022-06" db="EMBL/GenBank/DDBJ databases">
        <title>Genomic Encyclopedia of Type Strains, Phase I: the one thousand microbial genomes (KMG-I) project.</title>
        <authorList>
            <person name="Kyrpides N."/>
        </authorList>
    </citation>
    <scope>NUCLEOTIDE SEQUENCE [LARGE SCALE GENOMIC DNA]</scope>
    <source>
        <strain evidence="3 4">DSM 43889</strain>
    </source>
</reference>
<keyword evidence="2" id="KW-0808">Transferase</keyword>
<keyword evidence="4" id="KW-1185">Reference proteome</keyword>
<dbReference type="InterPro" id="IPR003788">
    <property type="entry name" value="NDUFAF7"/>
</dbReference>
<gene>
    <name evidence="3" type="ORF">G443_002947</name>
</gene>
<evidence type="ECO:0000313" key="4">
    <source>
        <dbReference type="Proteomes" id="UP000791080"/>
    </source>
</evidence>
<dbReference type="EMBL" id="AUBJ02000001">
    <property type="protein sequence ID" value="MCP2332677.1"/>
    <property type="molecule type" value="Genomic_DNA"/>
</dbReference>
<comment type="caution">
    <text evidence="3">The sequence shown here is derived from an EMBL/GenBank/DDBJ whole genome shotgun (WGS) entry which is preliminary data.</text>
</comment>
<dbReference type="Proteomes" id="UP000791080">
    <property type="component" value="Unassembled WGS sequence"/>
</dbReference>
<protein>
    <submittedName>
        <fullName evidence="3">SAM-dependent methyltransferase, MidA family</fullName>
    </submittedName>
</protein>
<proteinExistence type="predicted"/>
<evidence type="ECO:0000256" key="1">
    <source>
        <dbReference type="ARBA" id="ARBA00022603"/>
    </source>
</evidence>
<dbReference type="InterPro" id="IPR029063">
    <property type="entry name" value="SAM-dependent_MTases_sf"/>
</dbReference>